<protein>
    <submittedName>
        <fullName evidence="1">Uncharacterized protein</fullName>
    </submittedName>
</protein>
<name>A0A1Y5ZCT9_9BACI</name>
<dbReference type="EMBL" id="FWZB01000033">
    <property type="protein sequence ID" value="SMD86147.1"/>
    <property type="molecule type" value="Genomic_DNA"/>
</dbReference>
<accession>A0A1Y5ZCT9</accession>
<gene>
    <name evidence="1" type="ORF">BACERE00191_01590</name>
</gene>
<dbReference type="AlphaFoldDB" id="A0A1Y5ZCT9"/>
<proteinExistence type="predicted"/>
<evidence type="ECO:0000313" key="2">
    <source>
        <dbReference type="Proteomes" id="UP000194499"/>
    </source>
</evidence>
<organism evidence="1 2">
    <name type="scientific">Bacillus pacificus</name>
    <dbReference type="NCBI Taxonomy" id="2026187"/>
    <lineage>
        <taxon>Bacteria</taxon>
        <taxon>Bacillati</taxon>
        <taxon>Bacillota</taxon>
        <taxon>Bacilli</taxon>
        <taxon>Bacillales</taxon>
        <taxon>Bacillaceae</taxon>
        <taxon>Bacillus</taxon>
        <taxon>Bacillus cereus group</taxon>
    </lineage>
</organism>
<evidence type="ECO:0000313" key="1">
    <source>
        <dbReference type="EMBL" id="SMD86147.1"/>
    </source>
</evidence>
<sequence length="33" mass="3632">MKDDIDVMSLASFIEGAIMASQVTKIIYTTIIL</sequence>
<dbReference type="Proteomes" id="UP000194499">
    <property type="component" value="Unassembled WGS sequence"/>
</dbReference>
<reference evidence="2" key="1">
    <citation type="submission" date="2017-04" db="EMBL/GenBank/DDBJ databases">
        <authorList>
            <person name="Criscuolo A."/>
        </authorList>
    </citation>
    <scope>NUCLEOTIDE SEQUENCE [LARGE SCALE GENOMIC DNA]</scope>
</reference>